<dbReference type="EMBL" id="SNYJ01000013">
    <property type="protein sequence ID" value="TDQ37478.1"/>
    <property type="molecule type" value="Genomic_DNA"/>
</dbReference>
<sequence length="138" mass="15579">MKAGLEMLLGMVLLGAILFVGVVYVQDSPEQEARHMLSMVQQGVQPESMSTADYEQLRYYYEYTEAHNLPAPDHFIFVNDGQGPDYDVQVIMDSFTTDKQTGDPKVLSGSLHLQMTKHHQGILGQGQWTAKVDQLERF</sequence>
<dbReference type="Proteomes" id="UP000295632">
    <property type="component" value="Unassembled WGS sequence"/>
</dbReference>
<dbReference type="AlphaFoldDB" id="A0A4R6TUQ2"/>
<evidence type="ECO:0000313" key="1">
    <source>
        <dbReference type="EMBL" id="TDQ37478.1"/>
    </source>
</evidence>
<proteinExistence type="predicted"/>
<dbReference type="RefSeq" id="WP_133581317.1">
    <property type="nucleotide sequence ID" value="NZ_SNYJ01000013.1"/>
</dbReference>
<name>A0A4R6TUQ2_9BACI</name>
<comment type="caution">
    <text evidence="1">The sequence shown here is derived from an EMBL/GenBank/DDBJ whole genome shotgun (WGS) entry which is preliminary data.</text>
</comment>
<protein>
    <submittedName>
        <fullName evidence="1">Uncharacterized protein</fullName>
    </submittedName>
</protein>
<keyword evidence="2" id="KW-1185">Reference proteome</keyword>
<evidence type="ECO:0000313" key="2">
    <source>
        <dbReference type="Proteomes" id="UP000295632"/>
    </source>
</evidence>
<gene>
    <name evidence="1" type="ORF">EV213_113113</name>
</gene>
<reference evidence="1 2" key="1">
    <citation type="submission" date="2019-03" db="EMBL/GenBank/DDBJ databases">
        <title>Genomic Encyclopedia of Type Strains, Phase IV (KMG-IV): sequencing the most valuable type-strain genomes for metagenomic binning, comparative biology and taxonomic classification.</title>
        <authorList>
            <person name="Goeker M."/>
        </authorList>
    </citation>
    <scope>NUCLEOTIDE SEQUENCE [LARGE SCALE GENOMIC DNA]</scope>
    <source>
        <strain evidence="1 2">DSM 28697</strain>
    </source>
</reference>
<organism evidence="1 2">
    <name type="scientific">Aureibacillus halotolerans</name>
    <dbReference type="NCBI Taxonomy" id="1508390"/>
    <lineage>
        <taxon>Bacteria</taxon>
        <taxon>Bacillati</taxon>
        <taxon>Bacillota</taxon>
        <taxon>Bacilli</taxon>
        <taxon>Bacillales</taxon>
        <taxon>Bacillaceae</taxon>
        <taxon>Aureibacillus</taxon>
    </lineage>
</organism>
<accession>A0A4R6TUQ2</accession>